<sequence>MKAITIGLLLLMLVMTIYWSLTAPVMIPTLVIGWIMIGLQAKYECFN</sequence>
<dbReference type="Proteomes" id="UP000029363">
    <property type="component" value="Segment"/>
</dbReference>
<dbReference type="GeneID" id="22277299"/>
<evidence type="ECO:0000313" key="2">
    <source>
        <dbReference type="Proteomes" id="UP000029363"/>
    </source>
</evidence>
<dbReference type="EMBL" id="KM407600">
    <property type="protein sequence ID" value="AIM50633.1"/>
    <property type="molecule type" value="Genomic_DNA"/>
</dbReference>
<proteinExistence type="predicted"/>
<keyword evidence="2" id="KW-1185">Reference proteome</keyword>
<reference evidence="1 2" key="1">
    <citation type="submission" date="2014-08" db="EMBL/GenBank/DDBJ databases">
        <title>Isolation and development of bioluminescent reporter phages for bacterial dysentery.</title>
        <authorList>
            <person name="Schofield D.A."/>
            <person name="Wray D.J."/>
            <person name="Molineux I.J."/>
        </authorList>
    </citation>
    <scope>NUCLEOTIDE SEQUENCE [LARGE SCALE GENOMIC DNA]</scope>
</reference>
<name>A0A088FR23_9CAUD</name>
<organism evidence="1 2">
    <name type="scientific">Shigella phage Shf125875</name>
    <dbReference type="NCBI Taxonomy" id="1541825"/>
    <lineage>
        <taxon>Viruses</taxon>
        <taxon>Duplodnaviria</taxon>
        <taxon>Heunggongvirae</taxon>
        <taxon>Uroviricota</taxon>
        <taxon>Caudoviricetes</taxon>
        <taxon>Pantevenvirales</taxon>
        <taxon>Straboviridae</taxon>
        <taxon>Tevenvirinae</taxon>
        <taxon>Mosigvirus</taxon>
        <taxon>Mosigvirus utam</taxon>
    </lineage>
</organism>
<dbReference type="RefSeq" id="YP_009100593.1">
    <property type="nucleotide sequence ID" value="NC_025437.1"/>
</dbReference>
<evidence type="ECO:0000313" key="1">
    <source>
        <dbReference type="EMBL" id="AIM50633.1"/>
    </source>
</evidence>
<protein>
    <submittedName>
        <fullName evidence="1">Uncharacterized protein</fullName>
    </submittedName>
</protein>
<dbReference type="KEGG" id="vg:22277299"/>
<accession>A0A088FR23</accession>